<feature type="signal peptide" evidence="1">
    <location>
        <begin position="1"/>
        <end position="16"/>
    </location>
</feature>
<sequence length="161" mass="17645">MKLWHLLLLAAMPMQAAIGCPIKSNVHPFPASGPWIDTTELPAPVVEKVSVTRGLDGAGSCDRLGLLSIQLRWPRAKGVDVENVGFEYRVLRGRAPEGMLPDAAVAAPPVSGRRTEHLLTWDDGPQVRGQPLDLLVEVRAITRDYRRGPPAVFVIDEVRSR</sequence>
<evidence type="ECO:0000313" key="3">
    <source>
        <dbReference type="Proteomes" id="UP000717981"/>
    </source>
</evidence>
<comment type="caution">
    <text evidence="2">The sequence shown here is derived from an EMBL/GenBank/DDBJ whole genome shotgun (WGS) entry which is preliminary data.</text>
</comment>
<dbReference type="RefSeq" id="WP_162123894.1">
    <property type="nucleotide sequence ID" value="NZ_PDWK01000016.1"/>
</dbReference>
<name>A0A921NUF9_9GAMM</name>
<dbReference type="PROSITE" id="PS51257">
    <property type="entry name" value="PROKAR_LIPOPROTEIN"/>
    <property type="match status" value="1"/>
</dbReference>
<evidence type="ECO:0000313" key="2">
    <source>
        <dbReference type="EMBL" id="KAF1689704.1"/>
    </source>
</evidence>
<proteinExistence type="predicted"/>
<organism evidence="2 3">
    <name type="scientific">Pseudoxanthomonas taiwanensis</name>
    <dbReference type="NCBI Taxonomy" id="176598"/>
    <lineage>
        <taxon>Bacteria</taxon>
        <taxon>Pseudomonadati</taxon>
        <taxon>Pseudomonadota</taxon>
        <taxon>Gammaproteobacteria</taxon>
        <taxon>Lysobacterales</taxon>
        <taxon>Lysobacteraceae</taxon>
        <taxon>Pseudoxanthomonas</taxon>
    </lineage>
</organism>
<dbReference type="OrthoDB" id="6315657at2"/>
<gene>
    <name evidence="2" type="ORF">CR938_04695</name>
</gene>
<keyword evidence="1" id="KW-0732">Signal</keyword>
<dbReference type="EMBL" id="PDWK01000016">
    <property type="protein sequence ID" value="KAF1689704.1"/>
    <property type="molecule type" value="Genomic_DNA"/>
</dbReference>
<evidence type="ECO:0000256" key="1">
    <source>
        <dbReference type="SAM" id="SignalP"/>
    </source>
</evidence>
<keyword evidence="3" id="KW-1185">Reference proteome</keyword>
<protein>
    <submittedName>
        <fullName evidence="2">Uncharacterized protein</fullName>
    </submittedName>
</protein>
<reference evidence="2" key="1">
    <citation type="submission" date="2017-10" db="EMBL/GenBank/DDBJ databases">
        <title>Whole genome sequencing of members of genus Pseudoxanthomonas.</title>
        <authorList>
            <person name="Kumar S."/>
            <person name="Bansal K."/>
            <person name="Kaur A."/>
            <person name="Patil P."/>
            <person name="Sharma S."/>
            <person name="Patil P.B."/>
        </authorList>
    </citation>
    <scope>NUCLEOTIDE SEQUENCE</scope>
    <source>
        <strain evidence="2">DSM 22914</strain>
    </source>
</reference>
<accession>A0A921NUF9</accession>
<feature type="chain" id="PRO_5036790616" evidence="1">
    <location>
        <begin position="17"/>
        <end position="161"/>
    </location>
</feature>
<dbReference type="AlphaFoldDB" id="A0A921NUF9"/>
<dbReference type="Proteomes" id="UP000717981">
    <property type="component" value="Unassembled WGS sequence"/>
</dbReference>